<gene>
    <name evidence="2" type="ORF">C7212DRAFT_306813</name>
</gene>
<sequence length="53" mass="5952">MFPRFQLLTGYLLAVGMLTFVAILQDGKIINGNSIWDSEYGKEGKRKKGLADF</sequence>
<feature type="transmembrane region" description="Helical" evidence="1">
    <location>
        <begin position="6"/>
        <end position="24"/>
    </location>
</feature>
<keyword evidence="1" id="KW-0472">Membrane</keyword>
<reference evidence="2 3" key="1">
    <citation type="submission" date="2018-03" db="EMBL/GenBank/DDBJ databases">
        <title>Genomes of Pezizomycetes fungi and the evolution of truffles.</title>
        <authorList>
            <person name="Murat C."/>
            <person name="Payen T."/>
            <person name="Noel B."/>
            <person name="Kuo A."/>
            <person name="Martin F.M."/>
        </authorList>
    </citation>
    <scope>NUCLEOTIDE SEQUENCE [LARGE SCALE GENOMIC DNA]</scope>
    <source>
        <strain evidence="2">091103-1</strain>
    </source>
</reference>
<protein>
    <submittedName>
        <fullName evidence="2">Uncharacterized protein</fullName>
    </submittedName>
</protein>
<dbReference type="Proteomes" id="UP000246991">
    <property type="component" value="Unassembled WGS sequence"/>
</dbReference>
<accession>A0A317T242</accession>
<organism evidence="2 3">
    <name type="scientific">Tuber magnatum</name>
    <name type="common">white Piedmont truffle</name>
    <dbReference type="NCBI Taxonomy" id="42249"/>
    <lineage>
        <taxon>Eukaryota</taxon>
        <taxon>Fungi</taxon>
        <taxon>Dikarya</taxon>
        <taxon>Ascomycota</taxon>
        <taxon>Pezizomycotina</taxon>
        <taxon>Pezizomycetes</taxon>
        <taxon>Pezizales</taxon>
        <taxon>Tuberaceae</taxon>
        <taxon>Tuber</taxon>
    </lineage>
</organism>
<keyword evidence="3" id="KW-1185">Reference proteome</keyword>
<comment type="caution">
    <text evidence="2">The sequence shown here is derived from an EMBL/GenBank/DDBJ whole genome shotgun (WGS) entry which is preliminary data.</text>
</comment>
<name>A0A317T242_9PEZI</name>
<keyword evidence="1" id="KW-0812">Transmembrane</keyword>
<evidence type="ECO:0000313" key="3">
    <source>
        <dbReference type="Proteomes" id="UP000246991"/>
    </source>
</evidence>
<evidence type="ECO:0000313" key="2">
    <source>
        <dbReference type="EMBL" id="PWW80768.1"/>
    </source>
</evidence>
<dbReference type="AlphaFoldDB" id="A0A317T242"/>
<dbReference type="EMBL" id="PYWC01000001">
    <property type="protein sequence ID" value="PWW80768.1"/>
    <property type="molecule type" value="Genomic_DNA"/>
</dbReference>
<evidence type="ECO:0000256" key="1">
    <source>
        <dbReference type="SAM" id="Phobius"/>
    </source>
</evidence>
<proteinExistence type="predicted"/>
<keyword evidence="1" id="KW-1133">Transmembrane helix</keyword>